<dbReference type="AlphaFoldDB" id="A0A9D3V712"/>
<dbReference type="OrthoDB" id="1002630at2759"/>
<sequence>TESKNVRIGKGEYNAIKGKCVVFIACYSGTKLITDVLYVPDIDQNLLSVGQFIEKGFKVIFIEKTCVIKDATGQKMLEVKMAERIGSQYYVAFIDYFTRMCWIFFLKFKSEVAGVF</sequence>
<feature type="non-terminal residue" evidence="2">
    <location>
        <position position="116"/>
    </location>
</feature>
<reference evidence="2 3" key="1">
    <citation type="journal article" date="2021" name="Plant Biotechnol. J.">
        <title>Multi-omics assisted identification of the key and species-specific regulatory components of drought-tolerant mechanisms in Gossypium stocksii.</title>
        <authorList>
            <person name="Yu D."/>
            <person name="Ke L."/>
            <person name="Zhang D."/>
            <person name="Wu Y."/>
            <person name="Sun Y."/>
            <person name="Mei J."/>
            <person name="Sun J."/>
            <person name="Sun Y."/>
        </authorList>
    </citation>
    <scope>NUCLEOTIDE SEQUENCE [LARGE SCALE GENOMIC DNA]</scope>
    <source>
        <strain evidence="3">cv. E1</strain>
        <tissue evidence="2">Leaf</tissue>
    </source>
</reference>
<dbReference type="Pfam" id="PF22936">
    <property type="entry name" value="Pol_BBD"/>
    <property type="match status" value="1"/>
</dbReference>
<dbReference type="EMBL" id="JAIQCV010000008">
    <property type="protein sequence ID" value="KAH1073482.1"/>
    <property type="molecule type" value="Genomic_DNA"/>
</dbReference>
<gene>
    <name evidence="2" type="ORF">J1N35_025810</name>
</gene>
<keyword evidence="3" id="KW-1185">Reference proteome</keyword>
<evidence type="ECO:0000259" key="1">
    <source>
        <dbReference type="Pfam" id="PF22936"/>
    </source>
</evidence>
<feature type="non-terminal residue" evidence="2">
    <location>
        <position position="1"/>
    </location>
</feature>
<protein>
    <recommendedName>
        <fullName evidence="1">Retrovirus-related Pol polyprotein from transposon TNT 1-94-like beta-barrel domain-containing protein</fullName>
    </recommendedName>
</protein>
<evidence type="ECO:0000313" key="2">
    <source>
        <dbReference type="EMBL" id="KAH1073482.1"/>
    </source>
</evidence>
<evidence type="ECO:0000313" key="3">
    <source>
        <dbReference type="Proteomes" id="UP000828251"/>
    </source>
</evidence>
<dbReference type="Proteomes" id="UP000828251">
    <property type="component" value="Unassembled WGS sequence"/>
</dbReference>
<dbReference type="InterPro" id="IPR054722">
    <property type="entry name" value="PolX-like_BBD"/>
</dbReference>
<accession>A0A9D3V712</accession>
<organism evidence="2 3">
    <name type="scientific">Gossypium stocksii</name>
    <dbReference type="NCBI Taxonomy" id="47602"/>
    <lineage>
        <taxon>Eukaryota</taxon>
        <taxon>Viridiplantae</taxon>
        <taxon>Streptophyta</taxon>
        <taxon>Embryophyta</taxon>
        <taxon>Tracheophyta</taxon>
        <taxon>Spermatophyta</taxon>
        <taxon>Magnoliopsida</taxon>
        <taxon>eudicotyledons</taxon>
        <taxon>Gunneridae</taxon>
        <taxon>Pentapetalae</taxon>
        <taxon>rosids</taxon>
        <taxon>malvids</taxon>
        <taxon>Malvales</taxon>
        <taxon>Malvaceae</taxon>
        <taxon>Malvoideae</taxon>
        <taxon>Gossypium</taxon>
    </lineage>
</organism>
<proteinExistence type="predicted"/>
<name>A0A9D3V712_9ROSI</name>
<comment type="caution">
    <text evidence="2">The sequence shown here is derived from an EMBL/GenBank/DDBJ whole genome shotgun (WGS) entry which is preliminary data.</text>
</comment>
<feature type="domain" description="Retrovirus-related Pol polyprotein from transposon TNT 1-94-like beta-barrel" evidence="1">
    <location>
        <begin position="2"/>
        <end position="57"/>
    </location>
</feature>